<dbReference type="InterPro" id="IPR001623">
    <property type="entry name" value="DnaJ_domain"/>
</dbReference>
<name>A0A368MXC8_9FLAO</name>
<dbReference type="PANTHER" id="PTHR44145:SF3">
    <property type="entry name" value="DNAJ HOMOLOG SUBFAMILY A MEMBER 3, MITOCHONDRIAL"/>
    <property type="match status" value="1"/>
</dbReference>
<keyword evidence="2" id="KW-0812">Transmembrane</keyword>
<keyword evidence="1" id="KW-0143">Chaperone</keyword>
<dbReference type="Proteomes" id="UP000252172">
    <property type="component" value="Unassembled WGS sequence"/>
</dbReference>
<evidence type="ECO:0000259" key="3">
    <source>
        <dbReference type="PROSITE" id="PS50076"/>
    </source>
</evidence>
<organism evidence="4 5">
    <name type="scientific">Chryseobacterium lacus</name>
    <dbReference type="NCBI Taxonomy" id="2058346"/>
    <lineage>
        <taxon>Bacteria</taxon>
        <taxon>Pseudomonadati</taxon>
        <taxon>Bacteroidota</taxon>
        <taxon>Flavobacteriia</taxon>
        <taxon>Flavobacteriales</taxon>
        <taxon>Weeksellaceae</taxon>
        <taxon>Chryseobacterium group</taxon>
        <taxon>Chryseobacterium</taxon>
    </lineage>
</organism>
<sequence length="214" mass="25335">MKDYYYFLGIKDDASEEEIKKAYRKLSLKYHPDKNENDDYFAERFREVQEAYETLSDKERRKTYNQQFVSNRRSSRTNYPPSVKTFTSTKMQAVKGDEITIKWNTTHADVVKVLPFGLEKSYGERTFKITEFKDGKFVMILHATNSLTRQTAVQGITITEVFENDREKFRQNVEELFRPEKDTPETKDYSRILKIILAVMALALAMFFLLQQVR</sequence>
<evidence type="ECO:0000313" key="4">
    <source>
        <dbReference type="EMBL" id="RCU42838.1"/>
    </source>
</evidence>
<dbReference type="PROSITE" id="PS00636">
    <property type="entry name" value="DNAJ_1"/>
    <property type="match status" value="1"/>
</dbReference>
<keyword evidence="2" id="KW-0472">Membrane</keyword>
<dbReference type="InterPro" id="IPR018253">
    <property type="entry name" value="DnaJ_domain_CS"/>
</dbReference>
<protein>
    <submittedName>
        <fullName evidence="4">J domain-containing protein</fullName>
    </submittedName>
</protein>
<dbReference type="InterPro" id="IPR036869">
    <property type="entry name" value="J_dom_sf"/>
</dbReference>
<dbReference type="SMART" id="SM00271">
    <property type="entry name" value="DnaJ"/>
    <property type="match status" value="1"/>
</dbReference>
<feature type="transmembrane region" description="Helical" evidence="2">
    <location>
        <begin position="192"/>
        <end position="210"/>
    </location>
</feature>
<dbReference type="OrthoDB" id="9779622at2"/>
<dbReference type="EMBL" id="QPIE01000005">
    <property type="protein sequence ID" value="RCU42838.1"/>
    <property type="molecule type" value="Genomic_DNA"/>
</dbReference>
<keyword evidence="5" id="KW-1185">Reference proteome</keyword>
<proteinExistence type="predicted"/>
<evidence type="ECO:0000256" key="1">
    <source>
        <dbReference type="ARBA" id="ARBA00023186"/>
    </source>
</evidence>
<dbReference type="CDD" id="cd06257">
    <property type="entry name" value="DnaJ"/>
    <property type="match status" value="1"/>
</dbReference>
<dbReference type="Gene3D" id="1.10.287.110">
    <property type="entry name" value="DnaJ domain"/>
    <property type="match status" value="1"/>
</dbReference>
<dbReference type="PROSITE" id="PS50076">
    <property type="entry name" value="DNAJ_2"/>
    <property type="match status" value="1"/>
</dbReference>
<dbReference type="PRINTS" id="PR00625">
    <property type="entry name" value="JDOMAIN"/>
</dbReference>
<accession>A0A368MXC8</accession>
<dbReference type="InterPro" id="IPR051938">
    <property type="entry name" value="Apopto_cytoskel_mod"/>
</dbReference>
<evidence type="ECO:0000313" key="5">
    <source>
        <dbReference type="Proteomes" id="UP000252172"/>
    </source>
</evidence>
<gene>
    <name evidence="4" type="ORF">DQ356_07460</name>
</gene>
<dbReference type="PANTHER" id="PTHR44145">
    <property type="entry name" value="DNAJ HOMOLOG SUBFAMILY A MEMBER 3, MITOCHONDRIAL"/>
    <property type="match status" value="1"/>
</dbReference>
<reference evidence="4 5" key="1">
    <citation type="submission" date="2018-07" db="EMBL/GenBank/DDBJ databases">
        <title>Chryseobacterium lacus sp. nov., isolated from lake water.</title>
        <authorList>
            <person name="Li C.-M."/>
        </authorList>
    </citation>
    <scope>NUCLEOTIDE SEQUENCE [LARGE SCALE GENOMIC DNA]</scope>
    <source>
        <strain evidence="4 5">YLOS41</strain>
    </source>
</reference>
<dbReference type="AlphaFoldDB" id="A0A368MXC8"/>
<comment type="caution">
    <text evidence="4">The sequence shown here is derived from an EMBL/GenBank/DDBJ whole genome shotgun (WGS) entry which is preliminary data.</text>
</comment>
<dbReference type="RefSeq" id="WP_114304049.1">
    <property type="nucleotide sequence ID" value="NZ_QPIE01000005.1"/>
</dbReference>
<dbReference type="Pfam" id="PF00226">
    <property type="entry name" value="DnaJ"/>
    <property type="match status" value="1"/>
</dbReference>
<dbReference type="SUPFAM" id="SSF46565">
    <property type="entry name" value="Chaperone J-domain"/>
    <property type="match status" value="1"/>
</dbReference>
<feature type="domain" description="J" evidence="3">
    <location>
        <begin position="3"/>
        <end position="68"/>
    </location>
</feature>
<evidence type="ECO:0000256" key="2">
    <source>
        <dbReference type="SAM" id="Phobius"/>
    </source>
</evidence>
<keyword evidence="2" id="KW-1133">Transmembrane helix</keyword>